<comment type="caution">
    <text evidence="1">The sequence shown here is derived from an EMBL/GenBank/DDBJ whole genome shotgun (WGS) entry which is preliminary data.</text>
</comment>
<reference evidence="1 2" key="1">
    <citation type="submission" date="2010-01" db="EMBL/GenBank/DDBJ databases">
        <authorList>
            <person name="Weinstock G."/>
            <person name="Sodergren E."/>
            <person name="Clifton S."/>
            <person name="Fulton L."/>
            <person name="Fulton B."/>
            <person name="Courtney L."/>
            <person name="Fronick C."/>
            <person name="Harrison M."/>
            <person name="Strong C."/>
            <person name="Farmer C."/>
            <person name="Delahaunty K."/>
            <person name="Markovic C."/>
            <person name="Hall O."/>
            <person name="Minx P."/>
            <person name="Tomlinson C."/>
            <person name="Mitreva M."/>
            <person name="Nelson J."/>
            <person name="Hou S."/>
            <person name="Wollam A."/>
            <person name="Pepin K.H."/>
            <person name="Johnson M."/>
            <person name="Bhonagiri V."/>
            <person name="Nash W.E."/>
            <person name="Warren W."/>
            <person name="Chinwalla A."/>
            <person name="Mardis E.R."/>
            <person name="Wilson R.K."/>
        </authorList>
    </citation>
    <scope>NUCLEOTIDE SEQUENCE [LARGE SCALE GENOMIC DNA]</scope>
    <source>
        <strain evidence="1 2">NJ9703</strain>
    </source>
</reference>
<name>A0A9W5IQ30_NEISU</name>
<dbReference type="RefSeq" id="WP_004520443.1">
    <property type="nucleotide sequence ID" value="NZ_ACEO02000009.1"/>
</dbReference>
<evidence type="ECO:0000313" key="1">
    <source>
        <dbReference type="EMBL" id="EFC51631.1"/>
    </source>
</evidence>
<accession>A0A9W5IQ30</accession>
<proteinExistence type="predicted"/>
<organism evidence="1 2">
    <name type="scientific">Neisseria subflava NJ9703</name>
    <dbReference type="NCBI Taxonomy" id="546268"/>
    <lineage>
        <taxon>Bacteria</taxon>
        <taxon>Pseudomonadati</taxon>
        <taxon>Pseudomonadota</taxon>
        <taxon>Betaproteobacteria</taxon>
        <taxon>Neisseriales</taxon>
        <taxon>Neisseriaceae</taxon>
        <taxon>Neisseria</taxon>
    </lineage>
</organism>
<evidence type="ECO:0008006" key="3">
    <source>
        <dbReference type="Google" id="ProtNLM"/>
    </source>
</evidence>
<evidence type="ECO:0000313" key="2">
    <source>
        <dbReference type="Proteomes" id="UP000004621"/>
    </source>
</evidence>
<dbReference type="Proteomes" id="UP000004621">
    <property type="component" value="Unassembled WGS sequence"/>
</dbReference>
<dbReference type="AlphaFoldDB" id="A0A9W5IQ30"/>
<sequence length="124" mass="13587">MSTEYVGSVTLYVGATEVEVTKIDVKNITGKKEVKTMNRTRRVKGFTRGVGQYDISFTAVVPTDGTVIDWDKIEDAKISLVPDINGARPTSYLGFCAKEAGESYTVDNELVIDVTGFATRKVIE</sequence>
<dbReference type="EMBL" id="ACEO02000009">
    <property type="protein sequence ID" value="EFC51631.1"/>
    <property type="molecule type" value="Genomic_DNA"/>
</dbReference>
<protein>
    <recommendedName>
        <fullName evidence="3">Phage tail protein</fullName>
    </recommendedName>
</protein>
<gene>
    <name evidence="1" type="ORF">NEISUBOT_04886</name>
</gene>